<evidence type="ECO:0000259" key="2">
    <source>
        <dbReference type="Pfam" id="PF07589"/>
    </source>
</evidence>
<name>A0A2N8L236_9BURK</name>
<evidence type="ECO:0000313" key="3">
    <source>
        <dbReference type="EMBL" id="PND39770.1"/>
    </source>
</evidence>
<evidence type="ECO:0000313" key="4">
    <source>
        <dbReference type="Proteomes" id="UP000235916"/>
    </source>
</evidence>
<keyword evidence="4" id="KW-1185">Reference proteome</keyword>
<reference evidence="3 4" key="1">
    <citation type="submission" date="2018-01" db="EMBL/GenBank/DDBJ databases">
        <title>Draft genome sequence of Paucibacter aquatile CR182 isolated from freshwater of the Nakdong River.</title>
        <authorList>
            <person name="Choi A."/>
            <person name="Chung E.J."/>
        </authorList>
    </citation>
    <scope>NUCLEOTIDE SEQUENCE [LARGE SCALE GENOMIC DNA]</scope>
    <source>
        <strain evidence="3 4">CR182</strain>
    </source>
</reference>
<feature type="compositionally biased region" description="Low complexity" evidence="1">
    <location>
        <begin position="1"/>
        <end position="18"/>
    </location>
</feature>
<gene>
    <name evidence="3" type="ORF">C1O66_15160</name>
</gene>
<dbReference type="Pfam" id="PF07589">
    <property type="entry name" value="PEP-CTERM"/>
    <property type="match status" value="1"/>
</dbReference>
<protein>
    <recommendedName>
        <fullName evidence="2">Ice-binding protein C-terminal domain-containing protein</fullName>
    </recommendedName>
</protein>
<dbReference type="NCBIfam" id="TIGR02595">
    <property type="entry name" value="PEP_CTERM"/>
    <property type="match status" value="1"/>
</dbReference>
<comment type="caution">
    <text evidence="3">The sequence shown here is derived from an EMBL/GenBank/DDBJ whole genome shotgun (WGS) entry which is preliminary data.</text>
</comment>
<dbReference type="InterPro" id="IPR013424">
    <property type="entry name" value="Ice-binding_C"/>
</dbReference>
<proteinExistence type="predicted"/>
<feature type="compositionally biased region" description="Polar residues" evidence="1">
    <location>
        <begin position="46"/>
        <end position="58"/>
    </location>
</feature>
<accession>A0A2N8L236</accession>
<dbReference type="AlphaFoldDB" id="A0A2N8L236"/>
<dbReference type="EMBL" id="POSP01000003">
    <property type="protein sequence ID" value="PND39770.1"/>
    <property type="molecule type" value="Genomic_DNA"/>
</dbReference>
<sequence length="133" mass="13034">MTPRASAPAAATNVASAAQEIDDPQSQLEMDPPAAGALGGGAPDSGRNSFAQLASGANTGFDGGSGATPGALVPSNPPTFSGNNPGPSVGGFNVPSLPPSIVVTTPAVPEPESWALFAGGLLALAFLAKRRQR</sequence>
<organism evidence="3 4">
    <name type="scientific">Kinneretia aquatilis</name>
    <dbReference type="NCBI Taxonomy" id="2070761"/>
    <lineage>
        <taxon>Bacteria</taxon>
        <taxon>Pseudomonadati</taxon>
        <taxon>Pseudomonadota</taxon>
        <taxon>Betaproteobacteria</taxon>
        <taxon>Burkholderiales</taxon>
        <taxon>Sphaerotilaceae</taxon>
        <taxon>Roseateles</taxon>
    </lineage>
</organism>
<evidence type="ECO:0000256" key="1">
    <source>
        <dbReference type="SAM" id="MobiDB-lite"/>
    </source>
</evidence>
<feature type="domain" description="Ice-binding protein C-terminal" evidence="2">
    <location>
        <begin position="107"/>
        <end position="131"/>
    </location>
</feature>
<dbReference type="Proteomes" id="UP000235916">
    <property type="component" value="Unassembled WGS sequence"/>
</dbReference>
<feature type="region of interest" description="Disordered" evidence="1">
    <location>
        <begin position="1"/>
        <end position="95"/>
    </location>
</feature>